<proteinExistence type="predicted"/>
<dbReference type="SMART" id="SM00421">
    <property type="entry name" value="HTH_LUXR"/>
    <property type="match status" value="1"/>
</dbReference>
<reference evidence="3" key="1">
    <citation type="submission" date="2024-01" db="EMBL/GenBank/DDBJ databases">
        <title>Roseobacter fucihabitans sp. nov., isolated from the brown alga Fucus spiralis.</title>
        <authorList>
            <person name="Hahnke S."/>
            <person name="Berger M."/>
            <person name="Schlingloff A."/>
            <person name="Athale I."/>
            <person name="Neumann-Schaal M."/>
            <person name="Adenaya A."/>
            <person name="Poehlein A."/>
            <person name="Daniel R."/>
            <person name="Pertersen J."/>
            <person name="Brinkhoff T."/>
        </authorList>
    </citation>
    <scope>NUCLEOTIDE SEQUENCE [LARGE SCALE GENOMIC DNA]</scope>
    <source>
        <strain evidence="3">B14</strain>
    </source>
</reference>
<evidence type="ECO:0000259" key="1">
    <source>
        <dbReference type="PROSITE" id="PS50043"/>
    </source>
</evidence>
<dbReference type="InterPro" id="IPR036388">
    <property type="entry name" value="WH-like_DNA-bd_sf"/>
</dbReference>
<sequence>MSYHSDISGLYASALDDQALSAALSRLQRHVHSSFLHVLAFDTQIVLPVDGIVSGPPEADTVYRETWAAGDLRVPRGLALPRDQIWHQTQLFSDAERQSSPIYNEWLKENDAQQGMGMMTALSPTLVICTSAFRPDRLGGYGEPETALWQDIHRHLMALIALRHTYLRAQLSDPPALQTQTAAIHMDKTGRVVHVTPPAEALLGAACGIDIQRGRVRLGTPSRTAQLEARYQRVREGAPSPPLRLRIGSGREMLVLSVVPAVAPCMSPTGFDWPDMTLFLRRLSPSPVLDPQCVAEVFELTPTEAEIACALATGATALQIATQRGRALSTVRWTIRNILEKLEIRRQSDLRVLFSRLS</sequence>
<dbReference type="Gene3D" id="1.10.10.10">
    <property type="entry name" value="Winged helix-like DNA-binding domain superfamily/Winged helix DNA-binding domain"/>
    <property type="match status" value="1"/>
</dbReference>
<dbReference type="CDD" id="cd06170">
    <property type="entry name" value="LuxR_C_like"/>
    <property type="match status" value="1"/>
</dbReference>
<keyword evidence="3" id="KW-1185">Reference proteome</keyword>
<feature type="domain" description="HTH luxR-type" evidence="1">
    <location>
        <begin position="293"/>
        <end position="358"/>
    </location>
</feature>
<dbReference type="InterPro" id="IPR016032">
    <property type="entry name" value="Sig_transdc_resp-reg_C-effctor"/>
</dbReference>
<protein>
    <recommendedName>
        <fullName evidence="1">HTH luxR-type domain-containing protein</fullName>
    </recommendedName>
</protein>
<evidence type="ECO:0000313" key="2">
    <source>
        <dbReference type="EMBL" id="WVX50575.1"/>
    </source>
</evidence>
<dbReference type="RefSeq" id="WP_187430543.1">
    <property type="nucleotide sequence ID" value="NZ_CP143423.1"/>
</dbReference>
<dbReference type="EMBL" id="CP143423">
    <property type="protein sequence ID" value="WVX50575.1"/>
    <property type="molecule type" value="Genomic_DNA"/>
</dbReference>
<dbReference type="SUPFAM" id="SSF46894">
    <property type="entry name" value="C-terminal effector domain of the bipartite response regulators"/>
    <property type="match status" value="1"/>
</dbReference>
<gene>
    <name evidence="2" type="ORF">ROLI_036730</name>
</gene>
<evidence type="ECO:0000313" key="3">
    <source>
        <dbReference type="Proteomes" id="UP001318682"/>
    </source>
</evidence>
<dbReference type="InterPro" id="IPR000792">
    <property type="entry name" value="Tscrpt_reg_LuxR_C"/>
</dbReference>
<organism evidence="2 3">
    <name type="scientific">Roseobacter fucihabitans</name>
    <dbReference type="NCBI Taxonomy" id="1537242"/>
    <lineage>
        <taxon>Bacteria</taxon>
        <taxon>Pseudomonadati</taxon>
        <taxon>Pseudomonadota</taxon>
        <taxon>Alphaproteobacteria</taxon>
        <taxon>Rhodobacterales</taxon>
        <taxon>Roseobacteraceae</taxon>
        <taxon>Roseobacter</taxon>
    </lineage>
</organism>
<dbReference type="Proteomes" id="UP001318682">
    <property type="component" value="Chromosome"/>
</dbReference>
<name>A0ABZ2BZG2_9RHOB</name>
<dbReference type="PROSITE" id="PS50043">
    <property type="entry name" value="HTH_LUXR_2"/>
    <property type="match status" value="1"/>
</dbReference>
<accession>A0ABZ2BZG2</accession>